<name>A0A645G095_9ZZZZ</name>
<sequence>MLFTAGAICDISLTGTYYNYNDDNTIFTKPFKAGSNAPVYLVENSWTPENTNASFPRLSINTPNTNNAYASTYWFRDGKYIRMKSAQLGYTIPKKFADKLSFDNIRIFVEGTNIFTLSGLPEGIDPERPGVTNGYYPQQKTFMGGLTISF</sequence>
<evidence type="ECO:0000313" key="1">
    <source>
        <dbReference type="EMBL" id="MPN19289.1"/>
    </source>
</evidence>
<comment type="caution">
    <text evidence="1">The sequence shown here is derived from an EMBL/GenBank/DDBJ whole genome shotgun (WGS) entry which is preliminary data.</text>
</comment>
<proteinExistence type="predicted"/>
<protein>
    <recommendedName>
        <fullName evidence="2">TonB-dependent receptor SusC</fullName>
    </recommendedName>
</protein>
<dbReference type="AlphaFoldDB" id="A0A645G095"/>
<reference evidence="1" key="1">
    <citation type="submission" date="2019-08" db="EMBL/GenBank/DDBJ databases">
        <authorList>
            <person name="Kucharzyk K."/>
            <person name="Murdoch R.W."/>
            <person name="Higgins S."/>
            <person name="Loffler F."/>
        </authorList>
    </citation>
    <scope>NUCLEOTIDE SEQUENCE</scope>
</reference>
<evidence type="ECO:0008006" key="2">
    <source>
        <dbReference type="Google" id="ProtNLM"/>
    </source>
</evidence>
<gene>
    <name evidence="1" type="ORF">SDC9_166656</name>
</gene>
<organism evidence="1">
    <name type="scientific">bioreactor metagenome</name>
    <dbReference type="NCBI Taxonomy" id="1076179"/>
    <lineage>
        <taxon>unclassified sequences</taxon>
        <taxon>metagenomes</taxon>
        <taxon>ecological metagenomes</taxon>
    </lineage>
</organism>
<dbReference type="EMBL" id="VSSQ01066821">
    <property type="protein sequence ID" value="MPN19289.1"/>
    <property type="molecule type" value="Genomic_DNA"/>
</dbReference>
<accession>A0A645G095</accession>